<accession>A0A0A1ZX27</accession>
<comment type="caution">
    <text evidence="2">The sequence shown here is derived from an EMBL/GenBank/DDBJ whole genome shotgun (WGS) entry which is preliminary data.</text>
</comment>
<feature type="domain" description="VTC" evidence="1">
    <location>
        <begin position="8"/>
        <end position="224"/>
    </location>
</feature>
<dbReference type="EMBL" id="JNAJ01000004">
    <property type="protein sequence ID" value="KGF93106.1"/>
    <property type="molecule type" value="Genomic_DNA"/>
</dbReference>
<organism evidence="2 3">
    <name type="scientific">Prochlorococcus marinus str. MIT 9116</name>
    <dbReference type="NCBI Taxonomy" id="167544"/>
    <lineage>
        <taxon>Bacteria</taxon>
        <taxon>Bacillati</taxon>
        <taxon>Cyanobacteriota</taxon>
        <taxon>Cyanophyceae</taxon>
        <taxon>Synechococcales</taxon>
        <taxon>Prochlorococcaceae</taxon>
        <taxon>Prochlorococcus</taxon>
    </lineage>
</organism>
<evidence type="ECO:0000313" key="3">
    <source>
        <dbReference type="Proteomes" id="UP000030491"/>
    </source>
</evidence>
<dbReference type="InterPro" id="IPR018966">
    <property type="entry name" value="VTC_domain"/>
</dbReference>
<dbReference type="CDD" id="cd07750">
    <property type="entry name" value="PolyPPase_VTC_like"/>
    <property type="match status" value="1"/>
</dbReference>
<evidence type="ECO:0000313" key="2">
    <source>
        <dbReference type="EMBL" id="KGF93106.1"/>
    </source>
</evidence>
<dbReference type="AlphaFoldDB" id="A0A0A1ZX27"/>
<sequence length="231" mass="27466">MISSDENFRYEKKFLVQNSFVDSLDHLRYCLPCDIYEAYPTRRVNSIYYDTGNLLLANQSKEGHSNRFKVRIRYYGESSILNNPFLEIKYKIGNVGIKQKFNINNIKLIEDNFSLSYLLNNSKLPSFVNDLIVLLKPVVFISYKRYYYLEKFERFRFTFDRCLTFNNIFNPNKSFPLPLGSLVRFHQKVIELKYSEKNENDVNSFIKIFPLRLTNFSKYRIALAELGILDI</sequence>
<name>A0A0A1ZX27_PROMR</name>
<dbReference type="InterPro" id="IPR033469">
    <property type="entry name" value="CYTH-like_dom_sf"/>
</dbReference>
<reference evidence="3" key="1">
    <citation type="journal article" date="2014" name="Sci. Data">
        <title>Genomes of diverse isolates of the marine cyanobacterium Prochlorococcus.</title>
        <authorList>
            <person name="Biller S."/>
            <person name="Berube P."/>
            <person name="Thompson J."/>
            <person name="Kelly L."/>
            <person name="Roggensack S."/>
            <person name="Awad L."/>
            <person name="Roache-Johnson K."/>
            <person name="Ding H."/>
            <person name="Giovannoni S.J."/>
            <person name="Moore L.R."/>
            <person name="Chisholm S.W."/>
        </authorList>
    </citation>
    <scope>NUCLEOTIDE SEQUENCE [LARGE SCALE GENOMIC DNA]</scope>
</reference>
<dbReference type="Proteomes" id="UP000030491">
    <property type="component" value="Unassembled WGS sequence"/>
</dbReference>
<protein>
    <recommendedName>
        <fullName evidence="1">VTC domain-containing protein</fullName>
    </recommendedName>
</protein>
<gene>
    <name evidence="2" type="ORF">EU93_0281</name>
</gene>
<dbReference type="SUPFAM" id="SSF55154">
    <property type="entry name" value="CYTH-like phosphatases"/>
    <property type="match status" value="1"/>
</dbReference>
<dbReference type="Pfam" id="PF09359">
    <property type="entry name" value="VTC"/>
    <property type="match status" value="1"/>
</dbReference>
<proteinExistence type="predicted"/>
<dbReference type="RefSeq" id="WP_032523522.1">
    <property type="nucleotide sequence ID" value="NZ_JNAJ01000004.1"/>
</dbReference>
<dbReference type="GO" id="GO:0006799">
    <property type="term" value="P:polyphosphate biosynthetic process"/>
    <property type="evidence" value="ECO:0007669"/>
    <property type="project" value="UniProtKB-ARBA"/>
</dbReference>
<dbReference type="Gene3D" id="3.20.100.30">
    <property type="entry name" value="VTC, catalytic tunnel domain"/>
    <property type="match status" value="1"/>
</dbReference>
<evidence type="ECO:0000259" key="1">
    <source>
        <dbReference type="Pfam" id="PF09359"/>
    </source>
</evidence>
<dbReference type="InterPro" id="IPR042267">
    <property type="entry name" value="VTC_sf"/>
</dbReference>